<feature type="transmembrane region" description="Helical" evidence="8">
    <location>
        <begin position="105"/>
        <end position="127"/>
    </location>
</feature>
<keyword evidence="6 8" id="KW-1133">Transmembrane helix</keyword>
<feature type="domain" description="Glycosyltransferase RgtA/B/C/D-like" evidence="9">
    <location>
        <begin position="84"/>
        <end position="244"/>
    </location>
</feature>
<evidence type="ECO:0000313" key="10">
    <source>
        <dbReference type="EMBL" id="TWH96976.1"/>
    </source>
</evidence>
<dbReference type="GO" id="GO:0016763">
    <property type="term" value="F:pentosyltransferase activity"/>
    <property type="evidence" value="ECO:0007669"/>
    <property type="project" value="TreeGrafter"/>
</dbReference>
<comment type="subcellular location">
    <subcellularLocation>
        <location evidence="1">Cell membrane</location>
        <topology evidence="1">Multi-pass membrane protein</topology>
    </subcellularLocation>
</comment>
<evidence type="ECO:0000256" key="2">
    <source>
        <dbReference type="ARBA" id="ARBA00022475"/>
    </source>
</evidence>
<dbReference type="PANTHER" id="PTHR33908">
    <property type="entry name" value="MANNOSYLTRANSFERASE YKCB-RELATED"/>
    <property type="match status" value="1"/>
</dbReference>
<proteinExistence type="predicted"/>
<evidence type="ECO:0000256" key="5">
    <source>
        <dbReference type="ARBA" id="ARBA00022692"/>
    </source>
</evidence>
<accession>A0A562KNL0</accession>
<evidence type="ECO:0000256" key="4">
    <source>
        <dbReference type="ARBA" id="ARBA00022679"/>
    </source>
</evidence>
<feature type="transmembrane region" description="Helical" evidence="8">
    <location>
        <begin position="159"/>
        <end position="176"/>
    </location>
</feature>
<keyword evidence="4 10" id="KW-0808">Transferase</keyword>
<feature type="transmembrane region" description="Helical" evidence="8">
    <location>
        <begin position="134"/>
        <end position="153"/>
    </location>
</feature>
<feature type="transmembrane region" description="Helical" evidence="8">
    <location>
        <begin position="358"/>
        <end position="376"/>
    </location>
</feature>
<evidence type="ECO:0000256" key="7">
    <source>
        <dbReference type="ARBA" id="ARBA00023136"/>
    </source>
</evidence>
<keyword evidence="5 8" id="KW-0812">Transmembrane</keyword>
<keyword evidence="2" id="KW-1003">Cell membrane</keyword>
<sequence>MSTTSLPTTRTRAKTRLSYARFRAWLVACATRPEARLWLVIQLAILHGVLWTFILINLKAAQDVHMDVAEAYGWGQQFLWGYGKHPPLSGWVAGVWFKMFPAADWATYALAMTTVSLGMVICWLVALRVVDARRAFLVVVMIALYPIFNFKGFKYNPDLLQLVTLPLLVLAYLNAFEKRSWQSGVLLGLAGALALMTKYWVLTMIGAVGLAALIHPERLRFLSSPAPWVAIATMVVAMIPHIVWLADAHFVPLTYAGDTYSLQDAGLMHRLVAGYVLHNVALLALPVALAALAMALVPHWFTLLRRAPLRIVTRAWARGVNPGVNLSQALNVWIIQIIVAVGPPLGALVFSIYMKTDWGISLFFLVPLALVAIPTLRVQSAALFNIAAIWLVISAATLAASPWIAAREMAANTGNTATYGARSELARELTQAWHTRFASRWAIVAGTMESIQPMVFYSPDHPAAFLPLEPWNSGLTSLDDVKKYGFIGVFDPTDGRLPAFEKWVSDTAPNAERIVMTTRRFTHGKAGPAMTWNVYIAGPAK</sequence>
<feature type="transmembrane region" description="Helical" evidence="8">
    <location>
        <begin position="382"/>
        <end position="405"/>
    </location>
</feature>
<dbReference type="GO" id="GO:0009103">
    <property type="term" value="P:lipopolysaccharide biosynthetic process"/>
    <property type="evidence" value="ECO:0007669"/>
    <property type="project" value="UniProtKB-ARBA"/>
</dbReference>
<dbReference type="Pfam" id="PF13231">
    <property type="entry name" value="PMT_2"/>
    <property type="match status" value="1"/>
</dbReference>
<feature type="transmembrane region" description="Helical" evidence="8">
    <location>
        <begin position="226"/>
        <end position="246"/>
    </location>
</feature>
<evidence type="ECO:0000256" key="3">
    <source>
        <dbReference type="ARBA" id="ARBA00022676"/>
    </source>
</evidence>
<protein>
    <submittedName>
        <fullName evidence="10">Dolichyl-phosphate-mannose-protein mannosyltransferase</fullName>
    </submittedName>
</protein>
<dbReference type="AlphaFoldDB" id="A0A562KNL0"/>
<organism evidence="10 11">
    <name type="scientific">Bradyrhizobium daqingense</name>
    <dbReference type="NCBI Taxonomy" id="993502"/>
    <lineage>
        <taxon>Bacteria</taxon>
        <taxon>Pseudomonadati</taxon>
        <taxon>Pseudomonadota</taxon>
        <taxon>Alphaproteobacteria</taxon>
        <taxon>Hyphomicrobiales</taxon>
        <taxon>Nitrobacteraceae</taxon>
        <taxon>Bradyrhizobium</taxon>
    </lineage>
</organism>
<dbReference type="OrthoDB" id="7830024at2"/>
<evidence type="ECO:0000259" key="9">
    <source>
        <dbReference type="Pfam" id="PF13231"/>
    </source>
</evidence>
<keyword evidence="7 8" id="KW-0472">Membrane</keyword>
<reference evidence="10 11" key="1">
    <citation type="journal article" date="2015" name="Stand. Genomic Sci.">
        <title>Genomic Encyclopedia of Bacterial and Archaeal Type Strains, Phase III: the genomes of soil and plant-associated and newly described type strains.</title>
        <authorList>
            <person name="Whitman W.B."/>
            <person name="Woyke T."/>
            <person name="Klenk H.P."/>
            <person name="Zhou Y."/>
            <person name="Lilburn T.G."/>
            <person name="Beck B.J."/>
            <person name="De Vos P."/>
            <person name="Vandamme P."/>
            <person name="Eisen J.A."/>
            <person name="Garrity G."/>
            <person name="Hugenholtz P."/>
            <person name="Kyrpides N.C."/>
        </authorList>
    </citation>
    <scope>NUCLEOTIDE SEQUENCE [LARGE SCALE GENOMIC DNA]</scope>
    <source>
        <strain evidence="10 11">CGMCC 1.10947</strain>
    </source>
</reference>
<dbReference type="EMBL" id="VLKL01000027">
    <property type="protein sequence ID" value="TWH96976.1"/>
    <property type="molecule type" value="Genomic_DNA"/>
</dbReference>
<dbReference type="RefSeq" id="WP_145641943.1">
    <property type="nucleotide sequence ID" value="NZ_CP088014.1"/>
</dbReference>
<keyword evidence="11" id="KW-1185">Reference proteome</keyword>
<keyword evidence="3 10" id="KW-0328">Glycosyltransferase</keyword>
<feature type="transmembrane region" description="Helical" evidence="8">
    <location>
        <begin position="276"/>
        <end position="301"/>
    </location>
</feature>
<evidence type="ECO:0000256" key="6">
    <source>
        <dbReference type="ARBA" id="ARBA00022989"/>
    </source>
</evidence>
<dbReference type="InterPro" id="IPR050297">
    <property type="entry name" value="LipidA_mod_glycosyltrf_83"/>
</dbReference>
<name>A0A562KNL0_9BRAD</name>
<gene>
    <name evidence="10" type="ORF">IQ17_06353</name>
</gene>
<dbReference type="Proteomes" id="UP000317176">
    <property type="component" value="Unassembled WGS sequence"/>
</dbReference>
<dbReference type="PANTHER" id="PTHR33908:SF9">
    <property type="entry name" value="BLL5595 PROTEIN"/>
    <property type="match status" value="1"/>
</dbReference>
<evidence type="ECO:0000256" key="1">
    <source>
        <dbReference type="ARBA" id="ARBA00004651"/>
    </source>
</evidence>
<dbReference type="GO" id="GO:0005886">
    <property type="term" value="C:plasma membrane"/>
    <property type="evidence" value="ECO:0007669"/>
    <property type="project" value="UniProtKB-SubCell"/>
</dbReference>
<comment type="caution">
    <text evidence="10">The sequence shown here is derived from an EMBL/GenBank/DDBJ whole genome shotgun (WGS) entry which is preliminary data.</text>
</comment>
<evidence type="ECO:0000256" key="8">
    <source>
        <dbReference type="SAM" id="Phobius"/>
    </source>
</evidence>
<dbReference type="InterPro" id="IPR038731">
    <property type="entry name" value="RgtA/B/C-like"/>
</dbReference>
<feature type="transmembrane region" description="Helical" evidence="8">
    <location>
        <begin position="330"/>
        <end position="351"/>
    </location>
</feature>
<feature type="transmembrane region" description="Helical" evidence="8">
    <location>
        <begin position="185"/>
        <end position="214"/>
    </location>
</feature>
<feature type="transmembrane region" description="Helical" evidence="8">
    <location>
        <begin position="37"/>
        <end position="56"/>
    </location>
</feature>
<evidence type="ECO:0000313" key="11">
    <source>
        <dbReference type="Proteomes" id="UP000317176"/>
    </source>
</evidence>